<dbReference type="KEGG" id="vg:29126917"/>
<protein>
    <submittedName>
        <fullName evidence="2">ORF3</fullName>
    </submittedName>
</protein>
<gene>
    <name evidence="2" type="primary">ORF3</name>
</gene>
<feature type="region of interest" description="Disordered" evidence="1">
    <location>
        <begin position="165"/>
        <end position="212"/>
    </location>
</feature>
<evidence type="ECO:0000313" key="3">
    <source>
        <dbReference type="Proteomes" id="UP000202562"/>
    </source>
</evidence>
<organism evidence="2 3">
    <name type="scientific">Tacheng Tick Virus 7</name>
    <dbReference type="NCBI Taxonomy" id="1608089"/>
    <lineage>
        <taxon>Viruses</taxon>
        <taxon>Riboviria</taxon>
        <taxon>Orthornavirae</taxon>
        <taxon>Negarnaviricota</taxon>
        <taxon>Haploviricotina</taxon>
        <taxon>Monjiviricetes</taxon>
        <taxon>Mononegavirales</taxon>
        <taxon>Rhabdoviridae</taxon>
        <taxon>Deltarhabdovirinae</taxon>
        <taxon>Gammaricinrhavirus</taxon>
        <taxon>Gammaricinrhavirus tacheng</taxon>
    </lineage>
</organism>
<name>A0A0B5KK58_9RHAB</name>
<evidence type="ECO:0000256" key="1">
    <source>
        <dbReference type="SAM" id="MobiDB-lite"/>
    </source>
</evidence>
<feature type="compositionally biased region" description="Acidic residues" evidence="1">
    <location>
        <begin position="188"/>
        <end position="199"/>
    </location>
</feature>
<sequence length="212" mass="23597">MSKHPKCNPTLYLSIEGKVEVHTLVRPVLDKIVGRLLITSGCPSSGDLKHHVRAAIAGIIHMLTFDPVRGRHLLMTDGGPRMGRQLIWNMSASLIYKMTRDPRVAQLPTFEWSPHGTFSSEDGTVTKWQVHVKTSTAPPSLAALNIPPGRITDQEYMRARSLVARFHPPEGSREPTSPRGDTSGSSQGEEEEHLYEEPMDFLTDLGGLKQRR</sequence>
<dbReference type="Proteomes" id="UP000202562">
    <property type="component" value="Segment"/>
</dbReference>
<reference evidence="2 3" key="1">
    <citation type="journal article" date="2015" name="Elife">
        <title>Unprecedented genomic diversity of RNA viruses in arthropods reveals the ancestry of negative-sense RNA viruses.</title>
        <authorList>
            <person name="Li C.X."/>
            <person name="Shi M."/>
            <person name="Tian J.H."/>
            <person name="Lin X.D."/>
            <person name="Kang Y.J."/>
            <person name="Chen L.J."/>
            <person name="Qin X.C."/>
            <person name="Xu J."/>
            <person name="Holmes E.C."/>
            <person name="Zhang Y.Z."/>
        </authorList>
    </citation>
    <scope>NUCLEOTIDE SEQUENCE [LARGE SCALE GENOMIC DNA]</scope>
    <source>
        <strain evidence="2 3">TCRP-3</strain>
    </source>
</reference>
<proteinExistence type="predicted"/>
<accession>A0A0B5KK58</accession>
<dbReference type="GeneID" id="29126917"/>
<dbReference type="EMBL" id="KM817642">
    <property type="protein sequence ID" value="AJG39145.1"/>
    <property type="molecule type" value="Viral_cRNA"/>
</dbReference>
<dbReference type="RefSeq" id="YP_009304473.1">
    <property type="nucleotide sequence ID" value="NC_031272.1"/>
</dbReference>
<keyword evidence="3" id="KW-1185">Reference proteome</keyword>
<evidence type="ECO:0000313" key="2">
    <source>
        <dbReference type="EMBL" id="AJG39145.1"/>
    </source>
</evidence>